<evidence type="ECO:0000313" key="1">
    <source>
        <dbReference type="EMBL" id="SGY18754.1"/>
    </source>
</evidence>
<keyword evidence="2" id="KW-1185">Reference proteome</keyword>
<organism evidence="1 2">
    <name type="scientific">Microbotryum silenes-dioicae</name>
    <dbReference type="NCBI Taxonomy" id="796604"/>
    <lineage>
        <taxon>Eukaryota</taxon>
        <taxon>Fungi</taxon>
        <taxon>Dikarya</taxon>
        <taxon>Basidiomycota</taxon>
        <taxon>Pucciniomycotina</taxon>
        <taxon>Microbotryomycetes</taxon>
        <taxon>Microbotryales</taxon>
        <taxon>Microbotryaceae</taxon>
        <taxon>Microbotryum</taxon>
    </lineage>
</organism>
<protein>
    <submittedName>
        <fullName evidence="1">BQ5605_C014g07462 protein</fullName>
    </submittedName>
</protein>
<reference evidence="1 2" key="1">
    <citation type="submission" date="2016-11" db="EMBL/GenBank/DDBJ databases">
        <authorList>
            <person name="Jaros S."/>
            <person name="Januszkiewicz K."/>
            <person name="Wedrychowicz H."/>
        </authorList>
    </citation>
    <scope>NUCLEOTIDE SEQUENCE [LARGE SCALE GENOMIC DNA]</scope>
</reference>
<evidence type="ECO:0000313" key="2">
    <source>
        <dbReference type="Proteomes" id="UP000249464"/>
    </source>
</evidence>
<name>A0A2X0LY87_9BASI</name>
<dbReference type="AlphaFoldDB" id="A0A2X0LY87"/>
<gene>
    <name evidence="1" type="primary">BQ5605_C014g07462</name>
    <name evidence="1" type="ORF">BQ5605_C014G07462</name>
</gene>
<proteinExistence type="predicted"/>
<sequence>MMSKIGNFGGFYLRASSWAFGGPRAGGQCRFSPQNVQSIYAPQKIALELLQMLQNISKNRENAVRTFFARAESAEPARVSAGSVLLGRGLLTCTCCLPC</sequence>
<dbReference type="Proteomes" id="UP000249464">
    <property type="component" value="Unassembled WGS sequence"/>
</dbReference>
<accession>A0A2X0LY87</accession>
<dbReference type="EMBL" id="FQNC01000016">
    <property type="protein sequence ID" value="SGY18754.1"/>
    <property type="molecule type" value="Genomic_DNA"/>
</dbReference>